<dbReference type="GO" id="GO:0005524">
    <property type="term" value="F:ATP binding"/>
    <property type="evidence" value="ECO:0007669"/>
    <property type="project" value="UniProtKB-KW"/>
</dbReference>
<comment type="similarity">
    <text evidence="2">Belongs to the ABC transporter superfamily.</text>
</comment>
<evidence type="ECO:0000259" key="9">
    <source>
        <dbReference type="PROSITE" id="PS50893"/>
    </source>
</evidence>
<accession>A0A0W8FB54</accession>
<gene>
    <name evidence="10" type="ORF">ASZ90_012485</name>
</gene>
<dbReference type="InterPro" id="IPR015856">
    <property type="entry name" value="ABC_transpr_CbiO/EcfA_su"/>
</dbReference>
<comment type="subcellular location">
    <subcellularLocation>
        <location evidence="1">Cell membrane</location>
    </subcellularLocation>
</comment>
<dbReference type="GO" id="GO:0005886">
    <property type="term" value="C:plasma membrane"/>
    <property type="evidence" value="ECO:0007669"/>
    <property type="project" value="UniProtKB-SubCell"/>
</dbReference>
<dbReference type="InterPro" id="IPR003593">
    <property type="entry name" value="AAA+_ATPase"/>
</dbReference>
<evidence type="ECO:0000256" key="4">
    <source>
        <dbReference type="ARBA" id="ARBA00022475"/>
    </source>
</evidence>
<dbReference type="AlphaFoldDB" id="A0A0W8FB54"/>
<dbReference type="PROSITE" id="PS50893">
    <property type="entry name" value="ABC_TRANSPORTER_2"/>
    <property type="match status" value="1"/>
</dbReference>
<proteinExistence type="inferred from homology"/>
<name>A0A0W8FB54_9ZZZZ</name>
<dbReference type="CDD" id="cd03225">
    <property type="entry name" value="ABC_cobalt_CbiO_domain1"/>
    <property type="match status" value="1"/>
</dbReference>
<dbReference type="GO" id="GO:0055085">
    <property type="term" value="P:transmembrane transport"/>
    <property type="evidence" value="ECO:0007669"/>
    <property type="project" value="InterPro"/>
</dbReference>
<keyword evidence="7" id="KW-1278">Translocase</keyword>
<keyword evidence="8" id="KW-0472">Membrane</keyword>
<dbReference type="FunFam" id="3.40.50.300:FF:000224">
    <property type="entry name" value="Energy-coupling factor transporter ATP-binding protein EcfA"/>
    <property type="match status" value="1"/>
</dbReference>
<dbReference type="Gene3D" id="3.40.50.300">
    <property type="entry name" value="P-loop containing nucleotide triphosphate hydrolases"/>
    <property type="match status" value="1"/>
</dbReference>
<evidence type="ECO:0000256" key="1">
    <source>
        <dbReference type="ARBA" id="ARBA00004236"/>
    </source>
</evidence>
<keyword evidence="5" id="KW-0547">Nucleotide-binding</keyword>
<dbReference type="PROSITE" id="PS00211">
    <property type="entry name" value="ABC_TRANSPORTER_1"/>
    <property type="match status" value="1"/>
</dbReference>
<dbReference type="GO" id="GO:0016887">
    <property type="term" value="F:ATP hydrolysis activity"/>
    <property type="evidence" value="ECO:0007669"/>
    <property type="project" value="InterPro"/>
</dbReference>
<organism evidence="10">
    <name type="scientific">hydrocarbon metagenome</name>
    <dbReference type="NCBI Taxonomy" id="938273"/>
    <lineage>
        <taxon>unclassified sequences</taxon>
        <taxon>metagenomes</taxon>
        <taxon>ecological metagenomes</taxon>
    </lineage>
</organism>
<comment type="caution">
    <text evidence="10">The sequence shown here is derived from an EMBL/GenBank/DDBJ whole genome shotgun (WGS) entry which is preliminary data.</text>
</comment>
<dbReference type="InterPro" id="IPR027417">
    <property type="entry name" value="P-loop_NTPase"/>
</dbReference>
<evidence type="ECO:0000256" key="6">
    <source>
        <dbReference type="ARBA" id="ARBA00022840"/>
    </source>
</evidence>
<evidence type="ECO:0000313" key="10">
    <source>
        <dbReference type="EMBL" id="KUG17842.1"/>
    </source>
</evidence>
<evidence type="ECO:0000256" key="7">
    <source>
        <dbReference type="ARBA" id="ARBA00022967"/>
    </source>
</evidence>
<sequence length="281" mass="31799">MEEKMDTIFDLRNVSYSYLGKIEALKDITIKINRGEQVTIIGSNGSGKSTLLAVLNGLVYPTAGDFFAFGHPVTEEVFDSIKENKFRTYFRTKVGFVFQNSDIQLFSSTVFEEIAFGPLQLNIPLEEVKARVEDIIEMMQIAKLRDRAPHTLSGGEKKKVCIATVLVNNPDVLLLDEPSAGLDPRTQLWLIELLRELSHAGKTIITATHDLEIMDMISKRSIVMGEDHRIKLDDTPNRVLSNYELLMESNLVHEHMHIHGKLVHEHLHDHDAGHTHVHLKS</sequence>
<evidence type="ECO:0000256" key="2">
    <source>
        <dbReference type="ARBA" id="ARBA00005417"/>
    </source>
</evidence>
<dbReference type="EMBL" id="LNQE01001419">
    <property type="protein sequence ID" value="KUG17842.1"/>
    <property type="molecule type" value="Genomic_DNA"/>
</dbReference>
<protein>
    <submittedName>
        <fullName evidence="10">Atpase component niko of energizing module of nickel ecf transporter</fullName>
    </submittedName>
</protein>
<feature type="domain" description="ABC transporter" evidence="9">
    <location>
        <begin position="9"/>
        <end position="252"/>
    </location>
</feature>
<reference evidence="10" key="1">
    <citation type="journal article" date="2015" name="Proc. Natl. Acad. Sci. U.S.A.">
        <title>Networks of energetic and metabolic interactions define dynamics in microbial communities.</title>
        <authorList>
            <person name="Embree M."/>
            <person name="Liu J.K."/>
            <person name="Al-Bassam M.M."/>
            <person name="Zengler K."/>
        </authorList>
    </citation>
    <scope>NUCLEOTIDE SEQUENCE</scope>
</reference>
<dbReference type="SMART" id="SM00382">
    <property type="entry name" value="AAA"/>
    <property type="match status" value="1"/>
</dbReference>
<keyword evidence="6" id="KW-0067">ATP-binding</keyword>
<dbReference type="PANTHER" id="PTHR43850:SF2">
    <property type="entry name" value="ABC TRANSPORTER ATP-BINDING PROTEIN MA_4021-RELATED"/>
    <property type="match status" value="1"/>
</dbReference>
<keyword evidence="4" id="KW-1003">Cell membrane</keyword>
<evidence type="ECO:0000256" key="3">
    <source>
        <dbReference type="ARBA" id="ARBA00022448"/>
    </source>
</evidence>
<keyword evidence="3" id="KW-0813">Transport</keyword>
<dbReference type="InterPro" id="IPR017871">
    <property type="entry name" value="ABC_transporter-like_CS"/>
</dbReference>
<dbReference type="InterPro" id="IPR003439">
    <property type="entry name" value="ABC_transporter-like_ATP-bd"/>
</dbReference>
<evidence type="ECO:0000256" key="5">
    <source>
        <dbReference type="ARBA" id="ARBA00022741"/>
    </source>
</evidence>
<evidence type="ECO:0000256" key="8">
    <source>
        <dbReference type="ARBA" id="ARBA00023136"/>
    </source>
</evidence>
<dbReference type="PANTHER" id="PTHR43850">
    <property type="entry name" value="ABC TRANSPORTER ATP-BINDING PROTEIN MA_4021-RELATED"/>
    <property type="match status" value="1"/>
</dbReference>
<dbReference type="SUPFAM" id="SSF52540">
    <property type="entry name" value="P-loop containing nucleoside triphosphate hydrolases"/>
    <property type="match status" value="1"/>
</dbReference>
<dbReference type="Pfam" id="PF00005">
    <property type="entry name" value="ABC_tran"/>
    <property type="match status" value="1"/>
</dbReference>